<dbReference type="InterPro" id="IPR011042">
    <property type="entry name" value="6-blade_b-propeller_TolB-like"/>
</dbReference>
<dbReference type="InterPro" id="IPR052311">
    <property type="entry name" value="MMS22L-TONSL_complex_comp"/>
</dbReference>
<evidence type="ECO:0000256" key="4">
    <source>
        <dbReference type="SAM" id="Coils"/>
    </source>
</evidence>
<dbReference type="Gene3D" id="1.25.40.10">
    <property type="entry name" value="Tetratricopeptide repeat domain"/>
    <property type="match status" value="2"/>
</dbReference>
<feature type="region of interest" description="Disordered" evidence="5">
    <location>
        <begin position="1048"/>
        <end position="1105"/>
    </location>
</feature>
<dbReference type="InterPro" id="IPR011990">
    <property type="entry name" value="TPR-like_helical_dom_sf"/>
</dbReference>
<dbReference type="GO" id="GO:0043596">
    <property type="term" value="C:nuclear replication fork"/>
    <property type="evidence" value="ECO:0007669"/>
    <property type="project" value="TreeGrafter"/>
</dbReference>
<dbReference type="SMART" id="SM00135">
    <property type="entry name" value="LY"/>
    <property type="match status" value="2"/>
</dbReference>
<feature type="compositionally biased region" description="Basic and acidic residues" evidence="5">
    <location>
        <begin position="1070"/>
        <end position="1094"/>
    </location>
</feature>
<evidence type="ECO:0000256" key="6">
    <source>
        <dbReference type="SAM" id="Phobius"/>
    </source>
</evidence>
<evidence type="ECO:0000259" key="8">
    <source>
        <dbReference type="PROSITE" id="PS51390"/>
    </source>
</evidence>
<comment type="caution">
    <text evidence="9">The sequence shown here is derived from an EMBL/GenBank/DDBJ whole genome shotgun (WGS) entry which is preliminary data.</text>
</comment>
<evidence type="ECO:0000313" key="10">
    <source>
        <dbReference type="Proteomes" id="UP001186944"/>
    </source>
</evidence>
<feature type="coiled-coil region" evidence="4">
    <location>
        <begin position="828"/>
        <end position="862"/>
    </location>
</feature>
<dbReference type="PANTHER" id="PTHR46358">
    <property type="entry name" value="TONSOKU-LIKE PROTEIN"/>
    <property type="match status" value="1"/>
</dbReference>
<dbReference type="Gene3D" id="2.120.10.30">
    <property type="entry name" value="TolB, C-terminal domain"/>
    <property type="match status" value="1"/>
</dbReference>
<dbReference type="GO" id="GO:0031297">
    <property type="term" value="P:replication fork processing"/>
    <property type="evidence" value="ECO:0007669"/>
    <property type="project" value="TreeGrafter"/>
</dbReference>
<dbReference type="SMART" id="SM00217">
    <property type="entry name" value="WAP"/>
    <property type="match status" value="1"/>
</dbReference>
<dbReference type="PROSITE" id="PS50184">
    <property type="entry name" value="VWFC_2"/>
    <property type="match status" value="1"/>
</dbReference>
<dbReference type="SUPFAM" id="SSF57256">
    <property type="entry name" value="Elafin-like"/>
    <property type="match status" value="1"/>
</dbReference>
<dbReference type="InterPro" id="IPR019734">
    <property type="entry name" value="TPR_rpt"/>
</dbReference>
<dbReference type="InterPro" id="IPR008197">
    <property type="entry name" value="WAP_dom"/>
</dbReference>
<sequence>MNATCLVLLCSLGLKRDKRKSDKKGNLKEVSQICNYMGEILAKYGKWEEAKKEHEMELSLCEALCDTIGCAIACRKIGECFCGLEQYEKALNYQQRHLSLARSCKSLLEEQRALATIGRTYLIQSDTAKGNDALMKVSQKAEESFKKSLEVCDNLRREVKPLEYMEMKARLYLNLGLVYDCQCKVTECAEYMKKAISIAQQHKLDSDLYRCQYSLASMYQRAGNLSQALRYLEAAQSSAVKLKDKYMESEALTQKAIIHLQLGDYSTCKHSLKKAHKLGSTTEDEAEKIKKCFKAASKIEEASESLESCPISPSDTRMSLFETLGDCAAEAGCYKQAIEYYQKMMIYFSDAAMMAIYSCKIDGSELREILNSSNGIGQVEGLAIDFEQRRLYYTNTGYQEKGGVHFWHAIEMVDLQDTNKRRRVLTAVERPRALYIDSDSSVIYWTDNTSGGIKSKYIQNSNVQSVSVTGGATIRGLAWSSTFDVIVMATNQGMVFRRSPAQDDNRLEDSILNSASMNLVAMDTAIIFSSPWDDSTINASISTHDILNKVTRTLSTNMVRPGQMVHVGSTVSNEPMDKPGTCPSSISNCDIYSCRSDYDCYGNQKCCRGTTCSLCVDPTPSSVCQIGSVTLETGGREQIGCEMCSCTGSSGTCNPVSCQSVQSCPEGSRVMFPGDCCQSCVGTTVCTEKPTISNAPNTVIEVNLPSDSNATTFDLNSLGLSNVMATSCSGQPLPIVLSMTKLYWRKDAQTIQLVASDKQGTTTANVRVKVKVWFLIVLTLTSPCVMSRIVYSHRVSALKGTSSLCDHQRLGGGTKDNMVNITGNVVGLLEYNSDQNQYNNQRNDLQNRMRNLINNIQNFFRNGDFERRCPAITCPFSSSSKSDDFSQGCPYGATQHVIMGSKVCAKCAPGSRYISGECQLCDPGTYQEEAGQDTCTQCPNGENSILGSFFIGQCTLSAAPLTDKESSSMNMVPVIGAVVGVVVLLIVVIIIIVFVKRRQTERKETYSGLDNPNHQPYTIPNNAFEMDEEYASLSEHKMCTEDDIAEAKRKKEDDDTYCQPRRAEPNPYEMDLRKSKMDDHDYGQIKDGKPEKMEACGGDDDYLQP</sequence>
<dbReference type="Gene3D" id="4.10.75.10">
    <property type="entry name" value="Elafin-like"/>
    <property type="match status" value="1"/>
</dbReference>
<dbReference type="InterPro" id="IPR001007">
    <property type="entry name" value="VWF_dom"/>
</dbReference>
<comment type="subcellular location">
    <subcellularLocation>
        <location evidence="1">Nucleus</location>
    </subcellularLocation>
</comment>
<dbReference type="PROSITE" id="PS51390">
    <property type="entry name" value="WAP"/>
    <property type="match status" value="1"/>
</dbReference>
<dbReference type="SMART" id="SM01411">
    <property type="entry name" value="Ephrin_rec_like"/>
    <property type="match status" value="1"/>
</dbReference>
<dbReference type="Pfam" id="PF00095">
    <property type="entry name" value="WAP"/>
    <property type="match status" value="1"/>
</dbReference>
<keyword evidence="6" id="KW-0812">Transmembrane</keyword>
<evidence type="ECO:0000256" key="5">
    <source>
        <dbReference type="SAM" id="MobiDB-lite"/>
    </source>
</evidence>
<dbReference type="GO" id="GO:0005576">
    <property type="term" value="C:extracellular region"/>
    <property type="evidence" value="ECO:0007669"/>
    <property type="project" value="InterPro"/>
</dbReference>
<evidence type="ECO:0000256" key="2">
    <source>
        <dbReference type="ARBA" id="ARBA00022737"/>
    </source>
</evidence>
<keyword evidence="6" id="KW-1133">Transmembrane helix</keyword>
<dbReference type="SUPFAM" id="SSF48452">
    <property type="entry name" value="TPR-like"/>
    <property type="match status" value="2"/>
</dbReference>
<accession>A0AA88XSS6</accession>
<evidence type="ECO:0000259" key="7">
    <source>
        <dbReference type="PROSITE" id="PS50184"/>
    </source>
</evidence>
<keyword evidence="2" id="KW-0677">Repeat</keyword>
<dbReference type="Gene3D" id="2.10.50.10">
    <property type="entry name" value="Tumor Necrosis Factor Receptor, subunit A, domain 2"/>
    <property type="match status" value="1"/>
</dbReference>
<feature type="domain" description="VWFC" evidence="7">
    <location>
        <begin position="622"/>
        <end position="681"/>
    </location>
</feature>
<feature type="transmembrane region" description="Helical" evidence="6">
    <location>
        <begin position="971"/>
        <end position="995"/>
    </location>
</feature>
<proteinExistence type="predicted"/>
<keyword evidence="10" id="KW-1185">Reference proteome</keyword>
<evidence type="ECO:0000256" key="3">
    <source>
        <dbReference type="ARBA" id="ARBA00023242"/>
    </source>
</evidence>
<dbReference type="Proteomes" id="UP001186944">
    <property type="component" value="Unassembled WGS sequence"/>
</dbReference>
<feature type="domain" description="WAP" evidence="8">
    <location>
        <begin position="575"/>
        <end position="619"/>
    </location>
</feature>
<dbReference type="PANTHER" id="PTHR46358:SF1">
    <property type="entry name" value="TONSOKU-LIKE PROTEIN"/>
    <property type="match status" value="1"/>
</dbReference>
<evidence type="ECO:0000313" key="9">
    <source>
        <dbReference type="EMBL" id="KAK3086829.1"/>
    </source>
</evidence>
<dbReference type="SMART" id="SM00028">
    <property type="entry name" value="TPR"/>
    <property type="match status" value="6"/>
</dbReference>
<keyword evidence="3" id="KW-0539">Nucleus</keyword>
<dbReference type="SUPFAM" id="SSF57184">
    <property type="entry name" value="Growth factor receptor domain"/>
    <property type="match status" value="1"/>
</dbReference>
<dbReference type="SUPFAM" id="SSF101898">
    <property type="entry name" value="NHL repeat"/>
    <property type="match status" value="1"/>
</dbReference>
<dbReference type="InterPro" id="IPR009030">
    <property type="entry name" value="Growth_fac_rcpt_cys_sf"/>
</dbReference>
<evidence type="ECO:0000256" key="1">
    <source>
        <dbReference type="ARBA" id="ARBA00004123"/>
    </source>
</evidence>
<organism evidence="9 10">
    <name type="scientific">Pinctada imbricata</name>
    <name type="common">Atlantic pearl-oyster</name>
    <name type="synonym">Pinctada martensii</name>
    <dbReference type="NCBI Taxonomy" id="66713"/>
    <lineage>
        <taxon>Eukaryota</taxon>
        <taxon>Metazoa</taxon>
        <taxon>Spiralia</taxon>
        <taxon>Lophotrochozoa</taxon>
        <taxon>Mollusca</taxon>
        <taxon>Bivalvia</taxon>
        <taxon>Autobranchia</taxon>
        <taxon>Pteriomorphia</taxon>
        <taxon>Pterioida</taxon>
        <taxon>Pterioidea</taxon>
        <taxon>Pteriidae</taxon>
        <taxon>Pinctada</taxon>
    </lineage>
</organism>
<dbReference type="GO" id="GO:0000724">
    <property type="term" value="P:double-strand break repair via homologous recombination"/>
    <property type="evidence" value="ECO:0007669"/>
    <property type="project" value="TreeGrafter"/>
</dbReference>
<reference evidence="9" key="1">
    <citation type="submission" date="2019-08" db="EMBL/GenBank/DDBJ databases">
        <title>The improved chromosome-level genome for the pearl oyster Pinctada fucata martensii using PacBio sequencing and Hi-C.</title>
        <authorList>
            <person name="Zheng Z."/>
        </authorList>
    </citation>
    <scope>NUCLEOTIDE SEQUENCE</scope>
    <source>
        <strain evidence="9">ZZ-2019</strain>
        <tissue evidence="9">Adductor muscle</tissue>
    </source>
</reference>
<dbReference type="AlphaFoldDB" id="A0AA88XSS6"/>
<protein>
    <submittedName>
        <fullName evidence="9">Uncharacterized protein</fullName>
    </submittedName>
</protein>
<gene>
    <name evidence="9" type="ORF">FSP39_024175</name>
</gene>
<dbReference type="InterPro" id="IPR000033">
    <property type="entry name" value="LDLR_classB_rpt"/>
</dbReference>
<name>A0AA88XSS6_PINIB</name>
<dbReference type="EMBL" id="VSWD01000012">
    <property type="protein sequence ID" value="KAK3086829.1"/>
    <property type="molecule type" value="Genomic_DNA"/>
</dbReference>
<dbReference type="InterPro" id="IPR036645">
    <property type="entry name" value="Elafin-like_sf"/>
</dbReference>
<dbReference type="GO" id="GO:0030414">
    <property type="term" value="F:peptidase inhibitor activity"/>
    <property type="evidence" value="ECO:0007669"/>
    <property type="project" value="InterPro"/>
</dbReference>
<keyword evidence="4" id="KW-0175">Coiled coil</keyword>
<keyword evidence="6" id="KW-0472">Membrane</keyword>